<dbReference type="AlphaFoldDB" id="W9XRC1"/>
<proteinExistence type="predicted"/>
<dbReference type="Gene3D" id="2.60.120.330">
    <property type="entry name" value="B-lactam Antibiotic, Isopenicillin N Synthase, Chain"/>
    <property type="match status" value="1"/>
</dbReference>
<comment type="caution">
    <text evidence="1">The sequence shown here is derived from an EMBL/GenBank/DDBJ whole genome shotgun (WGS) entry which is preliminary data.</text>
</comment>
<sequence>MPGILAAREWPAWPEFVSPKDVPTSAADEATFQATKAAVIQEYGEKALTESWIQTCAELEKVTAEIVDKDRDMISILKMEDIVAGRVSDETRARMKETGCFVVQNVIDPATTNQLFADLDRFTEVNKGRYRSWPEDNPSIFTLFNTPTQNAARTHPNQLQLMKWINNLWHWSESSTDVSAEPLLYADAVRKRPAGSPFLGLGPHIDGGSLCRWADPVYKKAYHPVFAGNPEEVDVYDLDARKNVKFDLFPGRAHTSVFRSFQGWTALTRTAPREGTILLYPNVKTVIAYVLLRPFFQPPEDPSKVMDASQWKFDPNPDQAFFPGTKTWESQRLSALSHPHLRLKECLVAVPELQPGDTVWWHTDVCHAVDAEHIGKDYASVVYIAAVPTTTANKEYTQQQYLQMAAGLPPKDGGEMGVDESKLEGWTGFSENSELVKRLMGF</sequence>
<evidence type="ECO:0000313" key="2">
    <source>
        <dbReference type="Proteomes" id="UP000019478"/>
    </source>
</evidence>
<evidence type="ECO:0000313" key="1">
    <source>
        <dbReference type="EMBL" id="EXJ79536.1"/>
    </source>
</evidence>
<dbReference type="HOGENOM" id="CLU_011148_0_0_1"/>
<dbReference type="RefSeq" id="XP_007736110.1">
    <property type="nucleotide sequence ID" value="XM_007737920.1"/>
</dbReference>
<dbReference type="InterPro" id="IPR010856">
    <property type="entry name" value="Gig2-like"/>
</dbReference>
<dbReference type="Proteomes" id="UP000019478">
    <property type="component" value="Unassembled WGS sequence"/>
</dbReference>
<dbReference type="EMBL" id="AMGY01000007">
    <property type="protein sequence ID" value="EXJ79536.1"/>
    <property type="molecule type" value="Genomic_DNA"/>
</dbReference>
<dbReference type="PANTHER" id="PTHR30613:SF1">
    <property type="entry name" value="DUF1479 DOMAIN PROTEIN (AFU_ORTHOLOGUE AFUA_5G09280)"/>
    <property type="match status" value="1"/>
</dbReference>
<dbReference type="SUPFAM" id="SSF51197">
    <property type="entry name" value="Clavaminate synthase-like"/>
    <property type="match status" value="1"/>
</dbReference>
<keyword evidence="2" id="KW-1185">Reference proteome</keyword>
<dbReference type="PANTHER" id="PTHR30613">
    <property type="entry name" value="UNCHARACTERIZED PROTEIN YBIU-RELATED"/>
    <property type="match status" value="1"/>
</dbReference>
<evidence type="ECO:0008006" key="3">
    <source>
        <dbReference type="Google" id="ProtNLM"/>
    </source>
</evidence>
<protein>
    <recommendedName>
        <fullName evidence="3">DUF1479 domain protein</fullName>
    </recommendedName>
</protein>
<dbReference type="GeneID" id="19171910"/>
<dbReference type="STRING" id="1182542.W9XRC1"/>
<reference evidence="1 2" key="1">
    <citation type="submission" date="2013-03" db="EMBL/GenBank/DDBJ databases">
        <title>The Genome Sequence of Capronia epimyces CBS 606.96.</title>
        <authorList>
            <consortium name="The Broad Institute Genomics Platform"/>
            <person name="Cuomo C."/>
            <person name="de Hoog S."/>
            <person name="Gorbushina A."/>
            <person name="Walker B."/>
            <person name="Young S.K."/>
            <person name="Zeng Q."/>
            <person name="Gargeya S."/>
            <person name="Fitzgerald M."/>
            <person name="Haas B."/>
            <person name="Abouelleil A."/>
            <person name="Allen A.W."/>
            <person name="Alvarado L."/>
            <person name="Arachchi H.M."/>
            <person name="Berlin A.M."/>
            <person name="Chapman S.B."/>
            <person name="Gainer-Dewar J."/>
            <person name="Goldberg J."/>
            <person name="Griggs A."/>
            <person name="Gujja S."/>
            <person name="Hansen M."/>
            <person name="Howarth C."/>
            <person name="Imamovic A."/>
            <person name="Ireland A."/>
            <person name="Larimer J."/>
            <person name="McCowan C."/>
            <person name="Murphy C."/>
            <person name="Pearson M."/>
            <person name="Poon T.W."/>
            <person name="Priest M."/>
            <person name="Roberts A."/>
            <person name="Saif S."/>
            <person name="Shea T."/>
            <person name="Sisk P."/>
            <person name="Sykes S."/>
            <person name="Wortman J."/>
            <person name="Nusbaum C."/>
            <person name="Birren B."/>
        </authorList>
    </citation>
    <scope>NUCLEOTIDE SEQUENCE [LARGE SCALE GENOMIC DNA]</scope>
    <source>
        <strain evidence="1 2">CBS 606.96</strain>
    </source>
</reference>
<dbReference type="Pfam" id="PF07350">
    <property type="entry name" value="Gig2-like"/>
    <property type="match status" value="1"/>
</dbReference>
<dbReference type="OrthoDB" id="8249012at2759"/>
<accession>W9XRC1</accession>
<name>W9XRC1_9EURO</name>
<dbReference type="eggNOG" id="ENOG502QW87">
    <property type="taxonomic scope" value="Eukaryota"/>
</dbReference>
<organism evidence="1 2">
    <name type="scientific">Capronia epimyces CBS 606.96</name>
    <dbReference type="NCBI Taxonomy" id="1182542"/>
    <lineage>
        <taxon>Eukaryota</taxon>
        <taxon>Fungi</taxon>
        <taxon>Dikarya</taxon>
        <taxon>Ascomycota</taxon>
        <taxon>Pezizomycotina</taxon>
        <taxon>Eurotiomycetes</taxon>
        <taxon>Chaetothyriomycetidae</taxon>
        <taxon>Chaetothyriales</taxon>
        <taxon>Herpotrichiellaceae</taxon>
        <taxon>Capronia</taxon>
    </lineage>
</organism>
<gene>
    <name evidence="1" type="ORF">A1O3_07815</name>
</gene>
<dbReference type="InterPro" id="IPR027443">
    <property type="entry name" value="IPNS-like_sf"/>
</dbReference>